<name>A0A8H7QP89_9FUNG</name>
<keyword evidence="2" id="KW-1185">Reference proteome</keyword>
<sequence length="442" mass="51097">MEHAAFPRVKPFRLKGVISSLNIHRLTQFVVGKGIHKSDHITHVLTYAGSLKHITLEERENFRAKLVRKFMSMKRNCVFFVLAKAYNGFTIIVEDAGNQRFAVGLESSNQERAKITDGMERKVQAFKNAEYAIYVANTNNVVIMKNELYDLITCHATPLLSIKNYVELASVNRAKFNIQESNNLINQISVHSRVLKDGFHLMDMIKLNKSYNMHKEFMRRFQDILYVCNQDDKVLVETYLSSIGTDWNIRMLINSAWIFERIRRFVPPPAELHSALKFLFDSYGPLRCANSSHRLFNEAVIEMFLHVLSTVQHPCIRRRRRSPAGTSSVEGTCHMNIVRRFASYNASVRLTDSILADYRLYHNINVGSVNRYGKKHQGHYSPWFVLAINVLRIEVVHATVQDYMCERYECYINFDQTRETYGVVEIPHNLANEIGITPATTH</sequence>
<proteinExistence type="predicted"/>
<protein>
    <submittedName>
        <fullName evidence="1">Uncharacterized protein</fullName>
    </submittedName>
</protein>
<evidence type="ECO:0000313" key="2">
    <source>
        <dbReference type="Proteomes" id="UP000603453"/>
    </source>
</evidence>
<organism evidence="1 2">
    <name type="scientific">Mucor saturninus</name>
    <dbReference type="NCBI Taxonomy" id="64648"/>
    <lineage>
        <taxon>Eukaryota</taxon>
        <taxon>Fungi</taxon>
        <taxon>Fungi incertae sedis</taxon>
        <taxon>Mucoromycota</taxon>
        <taxon>Mucoromycotina</taxon>
        <taxon>Mucoromycetes</taxon>
        <taxon>Mucorales</taxon>
        <taxon>Mucorineae</taxon>
        <taxon>Mucoraceae</taxon>
        <taxon>Mucor</taxon>
    </lineage>
</organism>
<accession>A0A8H7QP89</accession>
<evidence type="ECO:0000313" key="1">
    <source>
        <dbReference type="EMBL" id="KAG2195196.1"/>
    </source>
</evidence>
<dbReference type="AlphaFoldDB" id="A0A8H7QP89"/>
<comment type="caution">
    <text evidence="1">The sequence shown here is derived from an EMBL/GenBank/DDBJ whole genome shotgun (WGS) entry which is preliminary data.</text>
</comment>
<gene>
    <name evidence="1" type="ORF">INT47_006727</name>
</gene>
<dbReference type="OrthoDB" id="2284808at2759"/>
<dbReference type="EMBL" id="JAEPRD010000176">
    <property type="protein sequence ID" value="KAG2195196.1"/>
    <property type="molecule type" value="Genomic_DNA"/>
</dbReference>
<reference evidence="1" key="1">
    <citation type="submission" date="2020-12" db="EMBL/GenBank/DDBJ databases">
        <title>Metabolic potential, ecology and presence of endohyphal bacteria is reflected in genomic diversity of Mucoromycotina.</title>
        <authorList>
            <person name="Muszewska A."/>
            <person name="Okrasinska A."/>
            <person name="Steczkiewicz K."/>
            <person name="Drgas O."/>
            <person name="Orlowska M."/>
            <person name="Perlinska-Lenart U."/>
            <person name="Aleksandrzak-Piekarczyk T."/>
            <person name="Szatraj K."/>
            <person name="Zielenkiewicz U."/>
            <person name="Pilsyk S."/>
            <person name="Malc E."/>
            <person name="Mieczkowski P."/>
            <person name="Kruszewska J.S."/>
            <person name="Biernat P."/>
            <person name="Pawlowska J."/>
        </authorList>
    </citation>
    <scope>NUCLEOTIDE SEQUENCE</scope>
    <source>
        <strain evidence="1">WA0000017839</strain>
    </source>
</reference>
<dbReference type="Proteomes" id="UP000603453">
    <property type="component" value="Unassembled WGS sequence"/>
</dbReference>